<proteinExistence type="inferred from homology"/>
<name>C7DHA9_MICA2</name>
<keyword evidence="4 6" id="KW-0862">Zinc</keyword>
<dbReference type="FunFam" id="2.10.230.10:FF:000002">
    <property type="entry name" value="Molecular chaperone DnaJ"/>
    <property type="match status" value="1"/>
</dbReference>
<dbReference type="InterPro" id="IPR036869">
    <property type="entry name" value="J_dom_sf"/>
</dbReference>
<dbReference type="EMBL" id="GG697240">
    <property type="protein sequence ID" value="EET90011.1"/>
    <property type="molecule type" value="Genomic_DNA"/>
</dbReference>
<dbReference type="GO" id="GO:0031072">
    <property type="term" value="F:heat shock protein binding"/>
    <property type="evidence" value="ECO:0007669"/>
    <property type="project" value="InterPro"/>
</dbReference>
<dbReference type="Pfam" id="PF01556">
    <property type="entry name" value="DnaJ_C"/>
    <property type="match status" value="1"/>
</dbReference>
<dbReference type="InterPro" id="IPR008971">
    <property type="entry name" value="HSP40/DnaJ_pept-bd"/>
</dbReference>
<dbReference type="GO" id="GO:0051082">
    <property type="term" value="F:unfolded protein binding"/>
    <property type="evidence" value="ECO:0007669"/>
    <property type="project" value="InterPro"/>
</dbReference>
<dbReference type="HAMAP" id="MF_01152">
    <property type="entry name" value="DnaJ"/>
    <property type="match status" value="1"/>
</dbReference>
<evidence type="ECO:0000256" key="3">
    <source>
        <dbReference type="ARBA" id="ARBA00022771"/>
    </source>
</evidence>
<evidence type="ECO:0000256" key="1">
    <source>
        <dbReference type="ARBA" id="ARBA00022723"/>
    </source>
</evidence>
<evidence type="ECO:0000256" key="4">
    <source>
        <dbReference type="ARBA" id="ARBA00022833"/>
    </source>
</evidence>
<dbReference type="InterPro" id="IPR018253">
    <property type="entry name" value="DnaJ_domain_CS"/>
</dbReference>
<dbReference type="InterPro" id="IPR001623">
    <property type="entry name" value="DnaJ_domain"/>
</dbReference>
<organism evidence="9 10">
    <name type="scientific">Candidatus Micrarchaeum acidiphilum ARMAN-2</name>
    <dbReference type="NCBI Taxonomy" id="425595"/>
    <lineage>
        <taxon>Archaea</taxon>
        <taxon>Candidatus Micrarchaeota</taxon>
        <taxon>Candidatus Micrarchaeia</taxon>
        <taxon>Candidatus Micrarchaeales</taxon>
        <taxon>Candidatus Micrarchaeaceae</taxon>
        <taxon>Candidatus Micrarchaeum</taxon>
    </lineage>
</organism>
<keyword evidence="10" id="KW-1185">Reference proteome</keyword>
<dbReference type="GO" id="GO:0009408">
    <property type="term" value="P:response to heat"/>
    <property type="evidence" value="ECO:0007669"/>
    <property type="project" value="InterPro"/>
</dbReference>
<dbReference type="GO" id="GO:0005524">
    <property type="term" value="F:ATP binding"/>
    <property type="evidence" value="ECO:0007669"/>
    <property type="project" value="InterPro"/>
</dbReference>
<protein>
    <submittedName>
        <fullName evidence="9">Chaperone protein DnaJ</fullName>
    </submittedName>
</protein>
<feature type="domain" description="J" evidence="7">
    <location>
        <begin position="4"/>
        <end position="68"/>
    </location>
</feature>
<sequence length="373" mass="40973">MAADYYEILGVKKSATPEEIKNAYRKLAMQFHPDKNKDPGAEEKFKEINEAYAVLSDPEKRKQYDTYGAEQFNKRFSESDIFRGFDFNEIFREMGFNFGGMGGGFESADDIFDSMFGGGSRGRRAQRGNDILASLSISFDEAAKGVTKTISVRHIKACPRCNGSGAEPGSKRVTCPTCRGSGQVATSRRTPFGLMQTITTCPKCGGSGTVPEIPCKNCSGTGTIKANEKVDVSIPRGISSGTRLRLRGMGDYGPGGQGNLYIEINVQQDRRFQRDGDSLHSELHIPFYTAILGGTVSVETVSGREELKIAPGTQSGDRLVLHGKGMPHFERPGYGDHYVHIIVDIPKSMTSEQQELIKKFAELDSKKKKFGIF</sequence>
<evidence type="ECO:0000256" key="6">
    <source>
        <dbReference type="PROSITE-ProRule" id="PRU00546"/>
    </source>
</evidence>
<evidence type="ECO:0000256" key="2">
    <source>
        <dbReference type="ARBA" id="ARBA00022737"/>
    </source>
</evidence>
<dbReference type="PROSITE" id="PS51188">
    <property type="entry name" value="ZF_CR"/>
    <property type="match status" value="1"/>
</dbReference>
<evidence type="ECO:0000259" key="8">
    <source>
        <dbReference type="PROSITE" id="PS51188"/>
    </source>
</evidence>
<keyword evidence="3 6" id="KW-0863">Zinc-finger</keyword>
<dbReference type="NCBIfam" id="TIGR02349">
    <property type="entry name" value="DnaJ_bact"/>
    <property type="match status" value="1"/>
</dbReference>
<dbReference type="NCBIfam" id="NF008035">
    <property type="entry name" value="PRK10767.1"/>
    <property type="match status" value="1"/>
</dbReference>
<dbReference type="GO" id="GO:0005737">
    <property type="term" value="C:cytoplasm"/>
    <property type="evidence" value="ECO:0007669"/>
    <property type="project" value="TreeGrafter"/>
</dbReference>
<dbReference type="GO" id="GO:0008270">
    <property type="term" value="F:zinc ion binding"/>
    <property type="evidence" value="ECO:0007669"/>
    <property type="project" value="UniProtKB-KW"/>
</dbReference>
<dbReference type="SUPFAM" id="SSF46565">
    <property type="entry name" value="Chaperone J-domain"/>
    <property type="match status" value="1"/>
</dbReference>
<dbReference type="Pfam" id="PF00226">
    <property type="entry name" value="DnaJ"/>
    <property type="match status" value="1"/>
</dbReference>
<feature type="zinc finger region" description="CR-type" evidence="6">
    <location>
        <begin position="145"/>
        <end position="227"/>
    </location>
</feature>
<dbReference type="CDD" id="cd06257">
    <property type="entry name" value="DnaJ"/>
    <property type="match status" value="1"/>
</dbReference>
<gene>
    <name evidence="9" type="ORF">UNLARM2_0455</name>
</gene>
<dbReference type="Gene3D" id="2.60.260.20">
    <property type="entry name" value="Urease metallochaperone UreE, N-terminal domain"/>
    <property type="match status" value="2"/>
</dbReference>
<dbReference type="GO" id="GO:0042026">
    <property type="term" value="P:protein refolding"/>
    <property type="evidence" value="ECO:0007669"/>
    <property type="project" value="TreeGrafter"/>
</dbReference>
<evidence type="ECO:0000256" key="5">
    <source>
        <dbReference type="ARBA" id="ARBA00023186"/>
    </source>
</evidence>
<dbReference type="PANTHER" id="PTHR43096:SF10">
    <property type="entry name" value="CHAPERONE PROTEIN DNAJ A6, CHLOROPLASTIC"/>
    <property type="match status" value="1"/>
</dbReference>
<reference evidence="9 10" key="2">
    <citation type="journal article" date="2010" name="Proc. Natl. Acad. Sci. U.S.A.">
        <title>Enigmatic, ultrasmall, uncultivated Archaea.</title>
        <authorList>
            <person name="Baker B.J."/>
            <person name="Comolli L.R."/>
            <person name="Dick G.J."/>
            <person name="Hauser L.J."/>
            <person name="Hyatt D."/>
            <person name="Dill B.D."/>
            <person name="Land M.L."/>
            <person name="Verberkmoes N.C."/>
            <person name="Hettich R.L."/>
            <person name="Banfield J.F."/>
        </authorList>
    </citation>
    <scope>NUCLEOTIDE SEQUENCE [LARGE SCALE GENOMIC DNA]</scope>
    <source>
        <strain evidence="9">ARMAN-2</strain>
    </source>
</reference>
<dbReference type="FunFam" id="2.60.260.20:FF:000005">
    <property type="entry name" value="Chaperone protein dnaJ 1, mitochondrial"/>
    <property type="match status" value="1"/>
</dbReference>
<dbReference type="CDD" id="cd10719">
    <property type="entry name" value="DnaJ_zf"/>
    <property type="match status" value="1"/>
</dbReference>
<dbReference type="Proteomes" id="UP000332487">
    <property type="component" value="Unassembled WGS sequence"/>
</dbReference>
<feature type="domain" description="CR-type" evidence="8">
    <location>
        <begin position="145"/>
        <end position="227"/>
    </location>
</feature>
<dbReference type="CDD" id="cd10747">
    <property type="entry name" value="DnaJ_C"/>
    <property type="match status" value="1"/>
</dbReference>
<dbReference type="SUPFAM" id="SSF49493">
    <property type="entry name" value="HSP40/DnaJ peptide-binding domain"/>
    <property type="match status" value="2"/>
</dbReference>
<keyword evidence="1 6" id="KW-0479">Metal-binding</keyword>
<dbReference type="InterPro" id="IPR036410">
    <property type="entry name" value="HSP_DnaJ_Cys-rich_dom_sf"/>
</dbReference>
<dbReference type="SUPFAM" id="SSF57938">
    <property type="entry name" value="DnaJ/Hsp40 cysteine-rich domain"/>
    <property type="match status" value="1"/>
</dbReference>
<dbReference type="InterPro" id="IPR002939">
    <property type="entry name" value="DnaJ_C"/>
</dbReference>
<dbReference type="InterPro" id="IPR012724">
    <property type="entry name" value="DnaJ"/>
</dbReference>
<dbReference type="PROSITE" id="PS00636">
    <property type="entry name" value="DNAJ_1"/>
    <property type="match status" value="1"/>
</dbReference>
<keyword evidence="2" id="KW-0677">Repeat</keyword>
<dbReference type="Gene3D" id="1.10.287.110">
    <property type="entry name" value="DnaJ domain"/>
    <property type="match status" value="1"/>
</dbReference>
<dbReference type="AlphaFoldDB" id="C7DHA9"/>
<dbReference type="Pfam" id="PF00684">
    <property type="entry name" value="DnaJ_CXXCXGXG"/>
    <property type="match status" value="1"/>
</dbReference>
<dbReference type="PRINTS" id="PR00625">
    <property type="entry name" value="JDOMAIN"/>
</dbReference>
<evidence type="ECO:0000259" key="7">
    <source>
        <dbReference type="PROSITE" id="PS50076"/>
    </source>
</evidence>
<dbReference type="PROSITE" id="PS50076">
    <property type="entry name" value="DNAJ_2"/>
    <property type="match status" value="1"/>
</dbReference>
<accession>C7DHA9</accession>
<reference evidence="9 10" key="1">
    <citation type="journal article" date="2009" name="Genome Biol.">
        <title>Community-wide analysis of microbial genome sequence signatures.</title>
        <authorList>
            <person name="Dick G.J."/>
            <person name="Andersson A.F."/>
            <person name="Baker B.J."/>
            <person name="Simmons S.L."/>
            <person name="Thomas B.C."/>
            <person name="Yelton A.P."/>
            <person name="Banfield J.F."/>
        </authorList>
    </citation>
    <scope>NUCLEOTIDE SEQUENCE [LARGE SCALE GENOMIC DNA]</scope>
    <source>
        <strain evidence="9">ARMAN-2</strain>
    </source>
</reference>
<evidence type="ECO:0000313" key="9">
    <source>
        <dbReference type="EMBL" id="EET90011.1"/>
    </source>
</evidence>
<dbReference type="InterPro" id="IPR001305">
    <property type="entry name" value="HSP_DnaJ_Cys-rich_dom"/>
</dbReference>
<dbReference type="SMART" id="SM00271">
    <property type="entry name" value="DnaJ"/>
    <property type="match status" value="1"/>
</dbReference>
<keyword evidence="5" id="KW-0143">Chaperone</keyword>
<dbReference type="Gene3D" id="2.10.230.10">
    <property type="entry name" value="Heat shock protein DnaJ, cysteine-rich domain"/>
    <property type="match status" value="1"/>
</dbReference>
<evidence type="ECO:0000313" key="10">
    <source>
        <dbReference type="Proteomes" id="UP000332487"/>
    </source>
</evidence>
<dbReference type="PANTHER" id="PTHR43096">
    <property type="entry name" value="DNAJ HOMOLOG 1, MITOCHONDRIAL-RELATED"/>
    <property type="match status" value="1"/>
</dbReference>